<feature type="region of interest" description="Disordered" evidence="1">
    <location>
        <begin position="1"/>
        <end position="24"/>
    </location>
</feature>
<feature type="region of interest" description="Disordered" evidence="1">
    <location>
        <begin position="114"/>
        <end position="147"/>
    </location>
</feature>
<protein>
    <submittedName>
        <fullName evidence="2">Uncharacterized protein</fullName>
    </submittedName>
</protein>
<gene>
    <name evidence="2" type="ORF">PoB_004183000</name>
</gene>
<accession>A0AAV4B3Y0</accession>
<reference evidence="2 3" key="1">
    <citation type="journal article" date="2021" name="Elife">
        <title>Chloroplast acquisition without the gene transfer in kleptoplastic sea slugs, Plakobranchus ocellatus.</title>
        <authorList>
            <person name="Maeda T."/>
            <person name="Takahashi S."/>
            <person name="Yoshida T."/>
            <person name="Shimamura S."/>
            <person name="Takaki Y."/>
            <person name="Nagai Y."/>
            <person name="Toyoda A."/>
            <person name="Suzuki Y."/>
            <person name="Arimoto A."/>
            <person name="Ishii H."/>
            <person name="Satoh N."/>
            <person name="Nishiyama T."/>
            <person name="Hasebe M."/>
            <person name="Maruyama T."/>
            <person name="Minagawa J."/>
            <person name="Obokata J."/>
            <person name="Shigenobu S."/>
        </authorList>
    </citation>
    <scope>NUCLEOTIDE SEQUENCE [LARGE SCALE GENOMIC DNA]</scope>
</reference>
<proteinExistence type="predicted"/>
<organism evidence="2 3">
    <name type="scientific">Plakobranchus ocellatus</name>
    <dbReference type="NCBI Taxonomy" id="259542"/>
    <lineage>
        <taxon>Eukaryota</taxon>
        <taxon>Metazoa</taxon>
        <taxon>Spiralia</taxon>
        <taxon>Lophotrochozoa</taxon>
        <taxon>Mollusca</taxon>
        <taxon>Gastropoda</taxon>
        <taxon>Heterobranchia</taxon>
        <taxon>Euthyneura</taxon>
        <taxon>Panpulmonata</taxon>
        <taxon>Sacoglossa</taxon>
        <taxon>Placobranchoidea</taxon>
        <taxon>Plakobranchidae</taxon>
        <taxon>Plakobranchus</taxon>
    </lineage>
</organism>
<comment type="caution">
    <text evidence="2">The sequence shown here is derived from an EMBL/GenBank/DDBJ whole genome shotgun (WGS) entry which is preliminary data.</text>
</comment>
<sequence length="147" mass="16775">MWRAIVPTGHRHSENDKKWGVGGTVDSESALRSAGILLSRARNHGGPENLRSPCCGLAIHKHNTHKQPNFVSNNRRKIKEEKIASSKNHHRKRSLKGLDESPEICSNNRELVRAIEEEEEEEEKEGTKTKRRRRRKKKGRVMAGDSI</sequence>
<dbReference type="AlphaFoldDB" id="A0AAV4B3Y0"/>
<dbReference type="EMBL" id="BLXT01004605">
    <property type="protein sequence ID" value="GFO15325.1"/>
    <property type="molecule type" value="Genomic_DNA"/>
</dbReference>
<dbReference type="Proteomes" id="UP000735302">
    <property type="component" value="Unassembled WGS sequence"/>
</dbReference>
<name>A0AAV4B3Y0_9GAST</name>
<keyword evidence="3" id="KW-1185">Reference proteome</keyword>
<evidence type="ECO:0000313" key="3">
    <source>
        <dbReference type="Proteomes" id="UP000735302"/>
    </source>
</evidence>
<evidence type="ECO:0000313" key="2">
    <source>
        <dbReference type="EMBL" id="GFO15325.1"/>
    </source>
</evidence>
<evidence type="ECO:0000256" key="1">
    <source>
        <dbReference type="SAM" id="MobiDB-lite"/>
    </source>
</evidence>
<feature type="compositionally biased region" description="Basic residues" evidence="1">
    <location>
        <begin position="129"/>
        <end position="140"/>
    </location>
</feature>
<feature type="region of interest" description="Disordered" evidence="1">
    <location>
        <begin position="81"/>
        <end position="102"/>
    </location>
</feature>